<evidence type="ECO:0000313" key="1">
    <source>
        <dbReference type="EMBL" id="CRL02188.1"/>
    </source>
</evidence>
<organism evidence="1 2">
    <name type="scientific">Clunio marinus</name>
    <dbReference type="NCBI Taxonomy" id="568069"/>
    <lineage>
        <taxon>Eukaryota</taxon>
        <taxon>Metazoa</taxon>
        <taxon>Ecdysozoa</taxon>
        <taxon>Arthropoda</taxon>
        <taxon>Hexapoda</taxon>
        <taxon>Insecta</taxon>
        <taxon>Pterygota</taxon>
        <taxon>Neoptera</taxon>
        <taxon>Endopterygota</taxon>
        <taxon>Diptera</taxon>
        <taxon>Nematocera</taxon>
        <taxon>Chironomoidea</taxon>
        <taxon>Chironomidae</taxon>
        <taxon>Clunio</taxon>
    </lineage>
</organism>
<name>A0A1J1IRK6_9DIPT</name>
<keyword evidence="2" id="KW-1185">Reference proteome</keyword>
<dbReference type="Proteomes" id="UP000183832">
    <property type="component" value="Unassembled WGS sequence"/>
</dbReference>
<accession>A0A1J1IRK6</accession>
<proteinExistence type="predicted"/>
<evidence type="ECO:0000313" key="2">
    <source>
        <dbReference type="Proteomes" id="UP000183832"/>
    </source>
</evidence>
<sequence length="138" mass="15915">MKIHTAVRQRFASAISLSASSLDIYSLLCYFFEVLKLQLIIHQSVVIKESMSINLIILKQVNKEEIVTYLSKDLRETSNSQKCADLIRIKAKITYLATKKIFKITSYNSMKIIIGVQRSSEFPYHHNINISNLLHQCH</sequence>
<dbReference type="EMBL" id="CVRI01000057">
    <property type="protein sequence ID" value="CRL02188.1"/>
    <property type="molecule type" value="Genomic_DNA"/>
</dbReference>
<dbReference type="AlphaFoldDB" id="A0A1J1IRK6"/>
<gene>
    <name evidence="1" type="ORF">CLUMA_CG015472</name>
</gene>
<protein>
    <submittedName>
        <fullName evidence="1">CLUMA_CG015472, isoform A</fullName>
    </submittedName>
</protein>
<reference evidence="1 2" key="1">
    <citation type="submission" date="2015-04" db="EMBL/GenBank/DDBJ databases">
        <authorList>
            <person name="Syromyatnikov M.Y."/>
            <person name="Popov V.N."/>
        </authorList>
    </citation>
    <scope>NUCLEOTIDE SEQUENCE [LARGE SCALE GENOMIC DNA]</scope>
</reference>